<dbReference type="AlphaFoldDB" id="A0AAE1XEW6"/>
<gene>
    <name evidence="1" type="ORF">Sango_0141500</name>
</gene>
<protein>
    <submittedName>
        <fullName evidence="1">Uncharacterized protein</fullName>
    </submittedName>
</protein>
<reference evidence="1" key="2">
    <citation type="journal article" date="2024" name="Plant">
        <title>Genomic evolution and insights into agronomic trait innovations of Sesamum species.</title>
        <authorList>
            <person name="Miao H."/>
            <person name="Wang L."/>
            <person name="Qu L."/>
            <person name="Liu H."/>
            <person name="Sun Y."/>
            <person name="Le M."/>
            <person name="Wang Q."/>
            <person name="Wei S."/>
            <person name="Zheng Y."/>
            <person name="Lin W."/>
            <person name="Duan Y."/>
            <person name="Cao H."/>
            <person name="Xiong S."/>
            <person name="Wang X."/>
            <person name="Wei L."/>
            <person name="Li C."/>
            <person name="Ma Q."/>
            <person name="Ju M."/>
            <person name="Zhao R."/>
            <person name="Li G."/>
            <person name="Mu C."/>
            <person name="Tian Q."/>
            <person name="Mei H."/>
            <person name="Zhang T."/>
            <person name="Gao T."/>
            <person name="Zhang H."/>
        </authorList>
    </citation>
    <scope>NUCLEOTIDE SEQUENCE</scope>
    <source>
        <strain evidence="1">K16</strain>
    </source>
</reference>
<dbReference type="PANTHER" id="PTHR38390">
    <property type="entry name" value="OS01G0103900 PROTEIN"/>
    <property type="match status" value="1"/>
</dbReference>
<name>A0AAE1XEW6_9LAMI</name>
<accession>A0AAE1XEW6</accession>
<evidence type="ECO:0000313" key="1">
    <source>
        <dbReference type="EMBL" id="KAK4410685.1"/>
    </source>
</evidence>
<dbReference type="Proteomes" id="UP001289374">
    <property type="component" value="Unassembled WGS sequence"/>
</dbReference>
<proteinExistence type="predicted"/>
<sequence length="446" mass="50140">MLLLCFVLDLRSLSPPVLRDLKQSLLQLANYYAVSCRKINNSSDSTHSTAKPLLDCIGLCYVLRNRTSCSDELKIAYTPQGNFNLRDFHHALNNLPTDAFLPEYNDSVCIYKDLKLADVLSEKTIYAWGDHDKNVARKVIFISSFLVGTLDSVTMKALMTCRCHGIPLDHANVNQTKRSSSCPVTNDDLGALDIIENSVRVGEQTTLYMPSFHGSPKLKQVSSHINFIVIQRTNLGSLSEVFQAVCSVLNSLDQGLVCSSNCNIETAVEISFRCYYILLPSDKGLMLLRRLSASEEFWPIPDVSQFISSIAVEEIENTVQDSLLKDGIRLLPYILVMVYTRCQNPSKNTIPETYLRTNSNSEAREWSCLIVHTYPQSYSNLTTVDETGLDNIACKYTKQIENRILSATKVPIIFQKNPYCKNTRLRSVHHEPTQGYSIHSVKPTSS</sequence>
<organism evidence="1 2">
    <name type="scientific">Sesamum angolense</name>
    <dbReference type="NCBI Taxonomy" id="2727404"/>
    <lineage>
        <taxon>Eukaryota</taxon>
        <taxon>Viridiplantae</taxon>
        <taxon>Streptophyta</taxon>
        <taxon>Embryophyta</taxon>
        <taxon>Tracheophyta</taxon>
        <taxon>Spermatophyta</taxon>
        <taxon>Magnoliopsida</taxon>
        <taxon>eudicotyledons</taxon>
        <taxon>Gunneridae</taxon>
        <taxon>Pentapetalae</taxon>
        <taxon>asterids</taxon>
        <taxon>lamiids</taxon>
        <taxon>Lamiales</taxon>
        <taxon>Pedaliaceae</taxon>
        <taxon>Sesamum</taxon>
    </lineage>
</organism>
<reference evidence="1" key="1">
    <citation type="submission" date="2020-06" db="EMBL/GenBank/DDBJ databases">
        <authorList>
            <person name="Li T."/>
            <person name="Hu X."/>
            <person name="Zhang T."/>
            <person name="Song X."/>
            <person name="Zhang H."/>
            <person name="Dai N."/>
            <person name="Sheng W."/>
            <person name="Hou X."/>
            <person name="Wei L."/>
        </authorList>
    </citation>
    <scope>NUCLEOTIDE SEQUENCE</scope>
    <source>
        <strain evidence="1">K16</strain>
        <tissue evidence="1">Leaf</tissue>
    </source>
</reference>
<keyword evidence="2" id="KW-1185">Reference proteome</keyword>
<dbReference type="PANTHER" id="PTHR38390:SF2">
    <property type="entry name" value="OS01G0103900 PROTEIN"/>
    <property type="match status" value="1"/>
</dbReference>
<evidence type="ECO:0000313" key="2">
    <source>
        <dbReference type="Proteomes" id="UP001289374"/>
    </source>
</evidence>
<comment type="caution">
    <text evidence="1">The sequence shown here is derived from an EMBL/GenBank/DDBJ whole genome shotgun (WGS) entry which is preliminary data.</text>
</comment>
<dbReference type="EMBL" id="JACGWL010000001">
    <property type="protein sequence ID" value="KAK4410685.1"/>
    <property type="molecule type" value="Genomic_DNA"/>
</dbReference>